<feature type="region of interest" description="Disordered" evidence="1">
    <location>
        <begin position="173"/>
        <end position="209"/>
    </location>
</feature>
<accession>A0ABV5WRI6</accession>
<evidence type="ECO:0000256" key="2">
    <source>
        <dbReference type="SAM" id="SignalP"/>
    </source>
</evidence>
<reference evidence="3 4" key="1">
    <citation type="submission" date="2024-09" db="EMBL/GenBank/DDBJ databases">
        <authorList>
            <person name="Sun Q."/>
            <person name="Mori K."/>
        </authorList>
    </citation>
    <scope>NUCLEOTIDE SEQUENCE [LARGE SCALE GENOMIC DNA]</scope>
    <source>
        <strain evidence="3 4">TBRC 4576</strain>
    </source>
</reference>
<evidence type="ECO:0000313" key="4">
    <source>
        <dbReference type="Proteomes" id="UP001589691"/>
    </source>
</evidence>
<comment type="caution">
    <text evidence="3">The sequence shown here is derived from an EMBL/GenBank/DDBJ whole genome shotgun (WGS) entry which is preliminary data.</text>
</comment>
<sequence length="350" mass="38245">MKKYWQLIGIMGLVLLMAACGRQARSGYDNSINHGLDAVAENKFERALTYFDNALTQNPGDKKARIYRKQTQAYVDTQTQLKNGAVNQAVTTVTKGSALTGGAKSLTSKLKALKKTARADLTEYQQLDKQVTAQLAVTNGPYDDAIVKRCRTIDWQTKPYLKRLKPNVKKLLKRVDNQSSADNRQTDQRTTSTSHASKPALSASDHKKAAQIRAAIVQGDPDSWDQTSAAKVPDAALLAAERESAARGGDPSLIAKIVATQYPDLTKQTTSELDAAQAARIAVNYQARIEKNLGASVTAEAPTEDGDGGYEIRFNEDDGERWVTLDLRPNGGAFTRLGLSNRSVTETNWK</sequence>
<feature type="signal peptide" evidence="2">
    <location>
        <begin position="1"/>
        <end position="24"/>
    </location>
</feature>
<dbReference type="RefSeq" id="WP_137642281.1">
    <property type="nucleotide sequence ID" value="NZ_BJEA01000007.1"/>
</dbReference>
<dbReference type="EMBL" id="JBHLZY010000005">
    <property type="protein sequence ID" value="MFB9768773.1"/>
    <property type="molecule type" value="Genomic_DNA"/>
</dbReference>
<keyword evidence="2" id="KW-0732">Signal</keyword>
<dbReference type="Proteomes" id="UP001589691">
    <property type="component" value="Unassembled WGS sequence"/>
</dbReference>
<gene>
    <name evidence="3" type="ORF">ACFFLI_02665</name>
</gene>
<evidence type="ECO:0008006" key="5">
    <source>
        <dbReference type="Google" id="ProtNLM"/>
    </source>
</evidence>
<feature type="compositionally biased region" description="Polar residues" evidence="1">
    <location>
        <begin position="177"/>
        <end position="196"/>
    </location>
</feature>
<feature type="chain" id="PRO_5046004958" description="Lipoprotein" evidence="2">
    <location>
        <begin position="25"/>
        <end position="350"/>
    </location>
</feature>
<organism evidence="3 4">
    <name type="scientific">Lactiplantibacillus modestisalitolerans</name>
    <dbReference type="NCBI Taxonomy" id="1457219"/>
    <lineage>
        <taxon>Bacteria</taxon>
        <taxon>Bacillati</taxon>
        <taxon>Bacillota</taxon>
        <taxon>Bacilli</taxon>
        <taxon>Lactobacillales</taxon>
        <taxon>Lactobacillaceae</taxon>
        <taxon>Lactiplantibacillus</taxon>
    </lineage>
</organism>
<proteinExistence type="predicted"/>
<evidence type="ECO:0000256" key="1">
    <source>
        <dbReference type="SAM" id="MobiDB-lite"/>
    </source>
</evidence>
<evidence type="ECO:0000313" key="3">
    <source>
        <dbReference type="EMBL" id="MFB9768773.1"/>
    </source>
</evidence>
<protein>
    <recommendedName>
        <fullName evidence="5">Lipoprotein</fullName>
    </recommendedName>
</protein>
<keyword evidence="4" id="KW-1185">Reference proteome</keyword>
<dbReference type="PROSITE" id="PS51257">
    <property type="entry name" value="PROKAR_LIPOPROTEIN"/>
    <property type="match status" value="1"/>
</dbReference>
<name>A0ABV5WRI6_9LACO</name>